<evidence type="ECO:0000256" key="10">
    <source>
        <dbReference type="ARBA" id="ARBA00023303"/>
    </source>
</evidence>
<feature type="domain" description="Ion transport" evidence="12">
    <location>
        <begin position="23"/>
        <end position="245"/>
    </location>
</feature>
<evidence type="ECO:0000256" key="7">
    <source>
        <dbReference type="ARBA" id="ARBA00022989"/>
    </source>
</evidence>
<keyword evidence="15" id="KW-1185">Reference proteome</keyword>
<evidence type="ECO:0000259" key="12">
    <source>
        <dbReference type="Pfam" id="PF00520"/>
    </source>
</evidence>
<dbReference type="PANTHER" id="PTHR11537">
    <property type="entry name" value="VOLTAGE-GATED POTASSIUM CHANNEL"/>
    <property type="match status" value="1"/>
</dbReference>
<dbReference type="EnsemblBacteria" id="ABD42466">
    <property type="protein sequence ID" value="ABD42466"/>
    <property type="gene ID" value="Mhun_2771"/>
</dbReference>
<name>Q2FTU0_METHJ</name>
<evidence type="ECO:0000313" key="15">
    <source>
        <dbReference type="Proteomes" id="UP000001941"/>
    </source>
</evidence>
<evidence type="ECO:0000256" key="2">
    <source>
        <dbReference type="ARBA" id="ARBA00022448"/>
    </source>
</evidence>
<feature type="domain" description="SHOCT" evidence="13">
    <location>
        <begin position="264"/>
        <end position="291"/>
    </location>
</feature>
<feature type="transmembrane region" description="Helical" evidence="11">
    <location>
        <begin position="97"/>
        <end position="123"/>
    </location>
</feature>
<evidence type="ECO:0000313" key="14">
    <source>
        <dbReference type="EMBL" id="ABD42466.1"/>
    </source>
</evidence>
<evidence type="ECO:0000256" key="8">
    <source>
        <dbReference type="ARBA" id="ARBA00023065"/>
    </source>
</evidence>
<feature type="transmembrane region" description="Helical" evidence="11">
    <location>
        <begin position="157"/>
        <end position="179"/>
    </location>
</feature>
<keyword evidence="7 11" id="KW-1133">Transmembrane helix</keyword>
<dbReference type="eggNOG" id="arCOG01964">
    <property type="taxonomic scope" value="Archaea"/>
</dbReference>
<protein>
    <submittedName>
        <fullName evidence="14">Ion transport protein</fullName>
    </submittedName>
</protein>
<dbReference type="GO" id="GO:0005249">
    <property type="term" value="F:voltage-gated potassium channel activity"/>
    <property type="evidence" value="ECO:0007669"/>
    <property type="project" value="InterPro"/>
</dbReference>
<dbReference type="AlphaFoldDB" id="Q2FTU0"/>
<comment type="subcellular location">
    <subcellularLocation>
        <location evidence="1">Membrane</location>
        <topology evidence="1">Multi-pass membrane protein</topology>
    </subcellularLocation>
</comment>
<dbReference type="InterPro" id="IPR005821">
    <property type="entry name" value="Ion_trans_dom"/>
</dbReference>
<dbReference type="GeneID" id="3922640"/>
<keyword evidence="4 11" id="KW-0812">Transmembrane</keyword>
<keyword evidence="5" id="KW-0631">Potassium channel</keyword>
<accession>Q2FTU0</accession>
<keyword evidence="8" id="KW-0406">Ion transport</keyword>
<evidence type="ECO:0000256" key="4">
    <source>
        <dbReference type="ARBA" id="ARBA00022692"/>
    </source>
</evidence>
<dbReference type="InterPro" id="IPR028325">
    <property type="entry name" value="VG_K_chnl"/>
</dbReference>
<dbReference type="OrthoDB" id="56871at2157"/>
<feature type="transmembrane region" description="Helical" evidence="11">
    <location>
        <begin position="24"/>
        <end position="46"/>
    </location>
</feature>
<dbReference type="InParanoid" id="Q2FTU0"/>
<dbReference type="SUPFAM" id="SSF81324">
    <property type="entry name" value="Voltage-gated potassium channels"/>
    <property type="match status" value="1"/>
</dbReference>
<proteinExistence type="predicted"/>
<dbReference type="PRINTS" id="PR00169">
    <property type="entry name" value="KCHANNEL"/>
</dbReference>
<sequence length="292" mass="34181">MQSLKRRVFDSIDDKDEGGKPNNIFDFFIIFIIIVNTFVIFIETYPTIRNNYTEYLDLIEYITIIVFTTEYLLRIWTCTCYPEYSHPVTGRLRYACSLTMIIDFFAVFPFYLMFVIPLSPYVVHFLRLFRLFRVLKLLRYYGSIDVIYRVIKRDSQYLFSIIIILLVFLSFSSYLIYIFEAEAQPDKIKDFDDALWWAIETTSTVGYGDVIPVTEIGKFFSFLIIIVGIGIIALPTGIIASGFLEELRASKEGSYDLSDLHLADEIRKLKELLDEGIISEDEFRRGKEKILK</sequence>
<evidence type="ECO:0000256" key="11">
    <source>
        <dbReference type="SAM" id="Phobius"/>
    </source>
</evidence>
<dbReference type="HOGENOM" id="CLU_011722_1_1_2"/>
<dbReference type="Proteomes" id="UP000001941">
    <property type="component" value="Chromosome"/>
</dbReference>
<evidence type="ECO:0000256" key="1">
    <source>
        <dbReference type="ARBA" id="ARBA00004141"/>
    </source>
</evidence>
<dbReference type="RefSeq" id="WP_011449722.1">
    <property type="nucleotide sequence ID" value="NC_007796.1"/>
</dbReference>
<feature type="transmembrane region" description="Helical" evidence="11">
    <location>
        <begin position="58"/>
        <end position="77"/>
    </location>
</feature>
<keyword evidence="3" id="KW-0633">Potassium transport</keyword>
<dbReference type="EMBL" id="CP000254">
    <property type="protein sequence ID" value="ABD42466.1"/>
    <property type="molecule type" value="Genomic_DNA"/>
</dbReference>
<dbReference type="PANTHER" id="PTHR11537:SF254">
    <property type="entry name" value="POTASSIUM VOLTAGE-GATED CHANNEL PROTEIN SHAB"/>
    <property type="match status" value="1"/>
</dbReference>
<dbReference type="Pfam" id="PF00520">
    <property type="entry name" value="Ion_trans"/>
    <property type="match status" value="1"/>
</dbReference>
<dbReference type="Gene3D" id="1.10.287.70">
    <property type="match status" value="1"/>
</dbReference>
<dbReference type="InterPro" id="IPR018649">
    <property type="entry name" value="SHOCT"/>
</dbReference>
<reference evidence="15" key="1">
    <citation type="journal article" date="2016" name="Stand. Genomic Sci.">
        <title>Complete genome sequence of Methanospirillum hungatei type strain JF1.</title>
        <authorList>
            <person name="Gunsalus R.P."/>
            <person name="Cook L.E."/>
            <person name="Crable B."/>
            <person name="Rohlin L."/>
            <person name="McDonald E."/>
            <person name="Mouttaki H."/>
            <person name="Sieber J.R."/>
            <person name="Poweleit N."/>
            <person name="Zhou H."/>
            <person name="Lapidus A.L."/>
            <person name="Daligault H.E."/>
            <person name="Land M."/>
            <person name="Gilna P."/>
            <person name="Ivanova N."/>
            <person name="Kyrpides N."/>
            <person name="Culley D.E."/>
            <person name="McInerney M.J."/>
        </authorList>
    </citation>
    <scope>NUCLEOTIDE SEQUENCE [LARGE SCALE GENOMIC DNA]</scope>
    <source>
        <strain evidence="15">ATCC 27890 / DSM 864 / NBRC 100397 / JF-1</strain>
    </source>
</reference>
<evidence type="ECO:0000256" key="5">
    <source>
        <dbReference type="ARBA" id="ARBA00022826"/>
    </source>
</evidence>
<gene>
    <name evidence="14" type="ordered locus">Mhun_2771</name>
</gene>
<dbReference type="KEGG" id="mhu:Mhun_2771"/>
<feature type="transmembrane region" description="Helical" evidence="11">
    <location>
        <begin position="219"/>
        <end position="244"/>
    </location>
</feature>
<keyword evidence="2" id="KW-0813">Transport</keyword>
<evidence type="ECO:0000259" key="13">
    <source>
        <dbReference type="Pfam" id="PF09851"/>
    </source>
</evidence>
<keyword evidence="10" id="KW-0407">Ion channel</keyword>
<keyword evidence="9 11" id="KW-0472">Membrane</keyword>
<evidence type="ECO:0000256" key="9">
    <source>
        <dbReference type="ARBA" id="ARBA00023136"/>
    </source>
</evidence>
<dbReference type="GO" id="GO:0001508">
    <property type="term" value="P:action potential"/>
    <property type="evidence" value="ECO:0007669"/>
    <property type="project" value="TreeGrafter"/>
</dbReference>
<keyword evidence="6" id="KW-0630">Potassium</keyword>
<dbReference type="STRING" id="323259.Mhun_2771"/>
<evidence type="ECO:0000256" key="3">
    <source>
        <dbReference type="ARBA" id="ARBA00022538"/>
    </source>
</evidence>
<evidence type="ECO:0000256" key="6">
    <source>
        <dbReference type="ARBA" id="ARBA00022958"/>
    </source>
</evidence>
<dbReference type="Pfam" id="PF09851">
    <property type="entry name" value="SHOCT"/>
    <property type="match status" value="1"/>
</dbReference>
<organism evidence="14 15">
    <name type="scientific">Methanospirillum hungatei JF-1 (strain ATCC 27890 / DSM 864 / NBRC 100397 / JF-1)</name>
    <dbReference type="NCBI Taxonomy" id="323259"/>
    <lineage>
        <taxon>Archaea</taxon>
        <taxon>Methanobacteriati</taxon>
        <taxon>Methanobacteriota</taxon>
        <taxon>Stenosarchaea group</taxon>
        <taxon>Methanomicrobia</taxon>
        <taxon>Methanomicrobiales</taxon>
        <taxon>Methanospirillaceae</taxon>
        <taxon>Methanospirillum</taxon>
    </lineage>
</organism>
<dbReference type="GO" id="GO:0008076">
    <property type="term" value="C:voltage-gated potassium channel complex"/>
    <property type="evidence" value="ECO:0007669"/>
    <property type="project" value="InterPro"/>
</dbReference>